<evidence type="ECO:0000313" key="2">
    <source>
        <dbReference type="Proteomes" id="UP001155040"/>
    </source>
</evidence>
<dbReference type="EMBL" id="JANUBF010000036">
    <property type="protein sequence ID" value="MCS4038077.1"/>
    <property type="molecule type" value="Genomic_DNA"/>
</dbReference>
<comment type="caution">
    <text evidence="1">The sequence shown here is derived from an EMBL/GenBank/DDBJ whole genome shotgun (WGS) entry which is preliminary data.</text>
</comment>
<reference evidence="1" key="1">
    <citation type="submission" date="2022-08" db="EMBL/GenBank/DDBJ databases">
        <title>Genomic Encyclopedia of Type Strains, Phase V (KMG-V): Genome sequencing to study the core and pangenomes of soil and plant-associated prokaryotes.</title>
        <authorList>
            <person name="Whitman W."/>
        </authorList>
    </citation>
    <scope>NUCLEOTIDE SEQUENCE</scope>
    <source>
        <strain evidence="1">SP3012</strain>
    </source>
</reference>
<protein>
    <submittedName>
        <fullName evidence="1">Transcriptional regulator with XRE-family HTH domain</fullName>
    </submittedName>
</protein>
<accession>A0A9X2UNY7</accession>
<name>A0A9X2UNY7_9BACT</name>
<dbReference type="AlphaFoldDB" id="A0A9X2UNY7"/>
<sequence length="86" mass="9825">MQHDQRLTYEELRQAAYDTLDKSPFTQADMAEKLGVSRGSVASAVHTAGSRYKRLQIQILEHLTGYTISPEQEVRFRALRKERSTG</sequence>
<proteinExistence type="predicted"/>
<gene>
    <name evidence="1" type="ORF">GGQ01_003167</name>
</gene>
<organism evidence="1 2">
    <name type="scientific">Salinibacter ruber</name>
    <dbReference type="NCBI Taxonomy" id="146919"/>
    <lineage>
        <taxon>Bacteria</taxon>
        <taxon>Pseudomonadati</taxon>
        <taxon>Rhodothermota</taxon>
        <taxon>Rhodothermia</taxon>
        <taxon>Rhodothermales</taxon>
        <taxon>Salinibacteraceae</taxon>
        <taxon>Salinibacter</taxon>
    </lineage>
</organism>
<dbReference type="Proteomes" id="UP001155040">
    <property type="component" value="Unassembled WGS sequence"/>
</dbReference>
<evidence type="ECO:0000313" key="1">
    <source>
        <dbReference type="EMBL" id="MCS4038077.1"/>
    </source>
</evidence>